<name>A0ABQ6JZC6_9MICO</name>
<proteinExistence type="predicted"/>
<dbReference type="SUPFAM" id="SSF55821">
    <property type="entry name" value="YrdC/RibB"/>
    <property type="match status" value="1"/>
</dbReference>
<evidence type="ECO:0000313" key="4">
    <source>
        <dbReference type="Proteomes" id="UP001157034"/>
    </source>
</evidence>
<feature type="region of interest" description="Disordered" evidence="1">
    <location>
        <begin position="71"/>
        <end position="105"/>
    </location>
</feature>
<dbReference type="Pfam" id="PF01300">
    <property type="entry name" value="Sua5_yciO_yrdC"/>
    <property type="match status" value="1"/>
</dbReference>
<dbReference type="InterPro" id="IPR006070">
    <property type="entry name" value="Sua5-like_dom"/>
</dbReference>
<dbReference type="EMBL" id="BSVB01000001">
    <property type="protein sequence ID" value="GMA93686.1"/>
    <property type="molecule type" value="Genomic_DNA"/>
</dbReference>
<dbReference type="Proteomes" id="UP001157034">
    <property type="component" value="Unassembled WGS sequence"/>
</dbReference>
<comment type="caution">
    <text evidence="3">The sequence shown here is derived from an EMBL/GenBank/DDBJ whole genome shotgun (WGS) entry which is preliminary data.</text>
</comment>
<protein>
    <recommendedName>
        <fullName evidence="2">YrdC-like domain-containing protein</fullName>
    </recommendedName>
</protein>
<sequence>MWPKSRIAGVPAFDTTDAAQLLQGMRLARAALKRGELVVIPTDTVYGIAAEAFAAPAVQRLLDAKGATARPRRRCSCPGCRPSTRSPRSCRMRCGRSSASSGPAG</sequence>
<organism evidence="3 4">
    <name type="scientific">Pseudolysinimonas kribbensis</name>
    <dbReference type="NCBI Taxonomy" id="433641"/>
    <lineage>
        <taxon>Bacteria</taxon>
        <taxon>Bacillati</taxon>
        <taxon>Actinomycetota</taxon>
        <taxon>Actinomycetes</taxon>
        <taxon>Micrococcales</taxon>
        <taxon>Microbacteriaceae</taxon>
        <taxon>Pseudolysinimonas</taxon>
    </lineage>
</organism>
<keyword evidence="4" id="KW-1185">Reference proteome</keyword>
<dbReference type="Gene3D" id="3.90.870.10">
    <property type="entry name" value="DHBP synthase"/>
    <property type="match status" value="1"/>
</dbReference>
<evidence type="ECO:0000313" key="3">
    <source>
        <dbReference type="EMBL" id="GMA93686.1"/>
    </source>
</evidence>
<evidence type="ECO:0000256" key="1">
    <source>
        <dbReference type="SAM" id="MobiDB-lite"/>
    </source>
</evidence>
<gene>
    <name evidence="3" type="ORF">GCM10025881_05100</name>
</gene>
<accession>A0ABQ6JZC6</accession>
<evidence type="ECO:0000259" key="2">
    <source>
        <dbReference type="Pfam" id="PF01300"/>
    </source>
</evidence>
<reference evidence="4" key="1">
    <citation type="journal article" date="2019" name="Int. J. Syst. Evol. Microbiol.">
        <title>The Global Catalogue of Microorganisms (GCM) 10K type strain sequencing project: providing services to taxonomists for standard genome sequencing and annotation.</title>
        <authorList>
            <consortium name="The Broad Institute Genomics Platform"/>
            <consortium name="The Broad Institute Genome Sequencing Center for Infectious Disease"/>
            <person name="Wu L."/>
            <person name="Ma J."/>
        </authorList>
    </citation>
    <scope>NUCLEOTIDE SEQUENCE [LARGE SCALE GENOMIC DNA]</scope>
    <source>
        <strain evidence="4">NBRC 108894</strain>
    </source>
</reference>
<dbReference type="InterPro" id="IPR017945">
    <property type="entry name" value="DHBP_synth_RibB-like_a/b_dom"/>
</dbReference>
<feature type="domain" description="YrdC-like" evidence="2">
    <location>
        <begin position="31"/>
        <end position="68"/>
    </location>
</feature>